<name>A0A4Q9KD61_9ACTN</name>
<gene>
    <name evidence="2" type="ORF">ET989_07905</name>
</gene>
<dbReference type="RefSeq" id="WP_131168009.1">
    <property type="nucleotide sequence ID" value="NZ_SDMQ01000007.1"/>
</dbReference>
<keyword evidence="3" id="KW-1185">Reference proteome</keyword>
<accession>A0A4Q9KD61</accession>
<reference evidence="2 3" key="1">
    <citation type="submission" date="2019-01" db="EMBL/GenBank/DDBJ databases">
        <title>Lactibacter flavus gen. nov., sp. nov., a novel bacterium of the family Propionibacteriaceae isolated from raw milk and dairy products.</title>
        <authorList>
            <person name="Huptas C."/>
            <person name="Wenning M."/>
            <person name="Breitenwieser F."/>
            <person name="Doll E."/>
            <person name="Von Neubeck M."/>
            <person name="Busse H.-J."/>
            <person name="Scherer S."/>
        </authorList>
    </citation>
    <scope>NUCLEOTIDE SEQUENCE [LARGE SCALE GENOMIC DNA]</scope>
    <source>
        <strain evidence="2 3">KCTC 33808</strain>
    </source>
</reference>
<protein>
    <submittedName>
        <fullName evidence="2">VanZ family protein</fullName>
    </submittedName>
</protein>
<evidence type="ECO:0000256" key="1">
    <source>
        <dbReference type="SAM" id="Phobius"/>
    </source>
</evidence>
<dbReference type="EMBL" id="SDMQ01000007">
    <property type="protein sequence ID" value="TBT84585.1"/>
    <property type="molecule type" value="Genomic_DNA"/>
</dbReference>
<proteinExistence type="predicted"/>
<feature type="transmembrane region" description="Helical" evidence="1">
    <location>
        <begin position="12"/>
        <end position="29"/>
    </location>
</feature>
<comment type="caution">
    <text evidence="2">The sequence shown here is derived from an EMBL/GenBank/DDBJ whole genome shotgun (WGS) entry which is preliminary data.</text>
</comment>
<organism evidence="2 3">
    <name type="scientific">Propioniciclava sinopodophylli</name>
    <dbReference type="NCBI Taxonomy" id="1837344"/>
    <lineage>
        <taxon>Bacteria</taxon>
        <taxon>Bacillati</taxon>
        <taxon>Actinomycetota</taxon>
        <taxon>Actinomycetes</taxon>
        <taxon>Propionibacteriales</taxon>
        <taxon>Propionibacteriaceae</taxon>
        <taxon>Propioniciclava</taxon>
    </lineage>
</organism>
<evidence type="ECO:0000313" key="3">
    <source>
        <dbReference type="Proteomes" id="UP000292373"/>
    </source>
</evidence>
<evidence type="ECO:0000313" key="2">
    <source>
        <dbReference type="EMBL" id="TBT84585.1"/>
    </source>
</evidence>
<feature type="transmembrane region" description="Helical" evidence="1">
    <location>
        <begin position="49"/>
        <end position="66"/>
    </location>
</feature>
<keyword evidence="1" id="KW-0472">Membrane</keyword>
<sequence>MIGEPRDPQARAWVPWILVVLAFGVHFWGLYTPSPPDAGALSFPGLDKLAHVVLFAVPTWALVKVVPKAWMAVVPMLVHVPVSEIVQATVLSGTRGGEWLDALADIVGIAVGWWTAVRTDPVLGDVEATE</sequence>
<keyword evidence="1" id="KW-1133">Transmembrane helix</keyword>
<dbReference type="OrthoDB" id="3831062at2"/>
<dbReference type="AlphaFoldDB" id="A0A4Q9KD61"/>
<keyword evidence="1" id="KW-0812">Transmembrane</keyword>
<dbReference type="Proteomes" id="UP000292373">
    <property type="component" value="Unassembled WGS sequence"/>
</dbReference>